<evidence type="ECO:0008006" key="3">
    <source>
        <dbReference type="Google" id="ProtNLM"/>
    </source>
</evidence>
<dbReference type="InterPro" id="IPR035992">
    <property type="entry name" value="Ricin_B-like_lectins"/>
</dbReference>
<gene>
    <name evidence="1" type="ORF">Q9L58_010105</name>
</gene>
<dbReference type="SUPFAM" id="SSF50370">
    <property type="entry name" value="Ricin B-like lectins"/>
    <property type="match status" value="1"/>
</dbReference>
<dbReference type="EMBL" id="JBBBZM010000311">
    <property type="protein sequence ID" value="KAL0631039.1"/>
    <property type="molecule type" value="Genomic_DNA"/>
</dbReference>
<evidence type="ECO:0000313" key="1">
    <source>
        <dbReference type="EMBL" id="KAL0631039.1"/>
    </source>
</evidence>
<name>A0ABR3G543_9PEZI</name>
<evidence type="ECO:0000313" key="2">
    <source>
        <dbReference type="Proteomes" id="UP001447188"/>
    </source>
</evidence>
<reference evidence="1 2" key="1">
    <citation type="submission" date="2024-02" db="EMBL/GenBank/DDBJ databases">
        <title>Discinaceae phylogenomics.</title>
        <authorList>
            <person name="Dirks A.C."/>
            <person name="James T.Y."/>
        </authorList>
    </citation>
    <scope>NUCLEOTIDE SEQUENCE [LARGE SCALE GENOMIC DNA]</scope>
    <source>
        <strain evidence="1 2">ACD0624</strain>
    </source>
</reference>
<comment type="caution">
    <text evidence="1">The sequence shown here is derived from an EMBL/GenBank/DDBJ whole genome shotgun (WGS) entry which is preliminary data.</text>
</comment>
<dbReference type="Gene3D" id="2.80.10.50">
    <property type="match status" value="1"/>
</dbReference>
<dbReference type="Proteomes" id="UP001447188">
    <property type="component" value="Unassembled WGS sequence"/>
</dbReference>
<protein>
    <recommendedName>
        <fullName evidence="3">Ricin B lectin domain-containing protein</fullName>
    </recommendedName>
</protein>
<keyword evidence="2" id="KW-1185">Reference proteome</keyword>
<organism evidence="1 2">
    <name type="scientific">Discina gigas</name>
    <dbReference type="NCBI Taxonomy" id="1032678"/>
    <lineage>
        <taxon>Eukaryota</taxon>
        <taxon>Fungi</taxon>
        <taxon>Dikarya</taxon>
        <taxon>Ascomycota</taxon>
        <taxon>Pezizomycotina</taxon>
        <taxon>Pezizomycetes</taxon>
        <taxon>Pezizales</taxon>
        <taxon>Discinaceae</taxon>
        <taxon>Discina</taxon>
    </lineage>
</organism>
<proteinExistence type="predicted"/>
<sequence>MAPANGLYYISNVMNTTYYLTYLDDKIVASQDTLTLWDVKTPTDGPRWTTIKQHNQSNLFKLDQKSHSAGTPILFCEVSADHNDYLQNWTLKRVADTVLTYSIPSVVRHSQEIAMSSSPESGDNPVTAEALDSTAENHQWKFTLWV</sequence>
<accession>A0ABR3G543</accession>